<feature type="domain" description="PiggyBac transposable element-derived protein" evidence="1">
    <location>
        <begin position="9"/>
        <end position="297"/>
    </location>
</feature>
<name>A0A9W6U5S8_9STRA</name>
<gene>
    <name evidence="2" type="ORF">Plil01_001122500</name>
</gene>
<keyword evidence="3" id="KW-1185">Reference proteome</keyword>
<protein>
    <submittedName>
        <fullName evidence="2">Unnamed protein product</fullName>
    </submittedName>
</protein>
<reference evidence="2" key="1">
    <citation type="submission" date="2023-04" db="EMBL/GenBank/DDBJ databases">
        <title>Phytophthora lilii NBRC 32176.</title>
        <authorList>
            <person name="Ichikawa N."/>
            <person name="Sato H."/>
            <person name="Tonouchi N."/>
        </authorList>
    </citation>
    <scope>NUCLEOTIDE SEQUENCE</scope>
    <source>
        <strain evidence="2">NBRC 32176</strain>
    </source>
</reference>
<accession>A0A9W6U5S8</accession>
<dbReference type="PANTHER" id="PTHR46599:SF3">
    <property type="entry name" value="PIGGYBAC TRANSPOSABLE ELEMENT-DERIVED PROTEIN 4"/>
    <property type="match status" value="1"/>
</dbReference>
<sequence>MSFGKSIVEGDPWMPIRPFLDGFNERRLQVVSPGSVLCVDESMSAWKSREGKYCHDGIPHKTKIVRKPEGLGAELKAIADGDTGIILSLELVEGSTRQRQKPYAAEYGEGTAVVLRLAERFRGTGRTVVADSAFASVKTLIQLEARTGLFFMGMVKTATMGFPMKHLKDWFATGPNRGSFKVLSSTTDMGTPMYAACWADRKPKTIIANRGTTLPGTDAVRLRHRLIQRDGIVETLRFEKRIQRPQMIEYFFSKFSTVDVHNHLRQGSLALEREWTTMFWGHRLFSTLLGMITVDAYLAYRYEACDESHTDNTVLDFHGFLSQLAHQLIFNDFHSARTTRSNADGSTVEDDMPAPHNIEQLIRLPQYAATRKKKYRAQRKCNLCSEKASYYCVDCSDTARGVFYCVCGPQSKRDCFTKHLSTSN</sequence>
<dbReference type="AlphaFoldDB" id="A0A9W6U5S8"/>
<dbReference type="Proteomes" id="UP001165083">
    <property type="component" value="Unassembled WGS sequence"/>
</dbReference>
<organism evidence="2 3">
    <name type="scientific">Phytophthora lilii</name>
    <dbReference type="NCBI Taxonomy" id="2077276"/>
    <lineage>
        <taxon>Eukaryota</taxon>
        <taxon>Sar</taxon>
        <taxon>Stramenopiles</taxon>
        <taxon>Oomycota</taxon>
        <taxon>Peronosporomycetes</taxon>
        <taxon>Peronosporales</taxon>
        <taxon>Peronosporaceae</taxon>
        <taxon>Phytophthora</taxon>
    </lineage>
</organism>
<dbReference type="InterPro" id="IPR029526">
    <property type="entry name" value="PGBD"/>
</dbReference>
<comment type="caution">
    <text evidence="2">The sequence shown here is derived from an EMBL/GenBank/DDBJ whole genome shotgun (WGS) entry which is preliminary data.</text>
</comment>
<evidence type="ECO:0000259" key="1">
    <source>
        <dbReference type="Pfam" id="PF13843"/>
    </source>
</evidence>
<dbReference type="Pfam" id="PF13843">
    <property type="entry name" value="DDE_Tnp_1_7"/>
    <property type="match status" value="1"/>
</dbReference>
<dbReference type="EMBL" id="BSXW01000633">
    <property type="protein sequence ID" value="GMF26894.1"/>
    <property type="molecule type" value="Genomic_DNA"/>
</dbReference>
<dbReference type="OrthoDB" id="121467at2759"/>
<proteinExistence type="predicted"/>
<evidence type="ECO:0000313" key="2">
    <source>
        <dbReference type="EMBL" id="GMF26894.1"/>
    </source>
</evidence>
<dbReference type="PANTHER" id="PTHR46599">
    <property type="entry name" value="PIGGYBAC TRANSPOSABLE ELEMENT-DERIVED PROTEIN 4"/>
    <property type="match status" value="1"/>
</dbReference>
<evidence type="ECO:0000313" key="3">
    <source>
        <dbReference type="Proteomes" id="UP001165083"/>
    </source>
</evidence>